<feature type="compositionally biased region" description="Low complexity" evidence="1">
    <location>
        <begin position="142"/>
        <end position="155"/>
    </location>
</feature>
<dbReference type="RefSeq" id="WP_166397495.1">
    <property type="nucleotide sequence ID" value="NZ_CP045121.1"/>
</dbReference>
<dbReference type="Gene3D" id="2.50.20.10">
    <property type="entry name" value="Lipoprotein localisation LolA/LolB/LppX"/>
    <property type="match status" value="1"/>
</dbReference>
<evidence type="ECO:0008006" key="4">
    <source>
        <dbReference type="Google" id="ProtNLM"/>
    </source>
</evidence>
<evidence type="ECO:0000313" key="3">
    <source>
        <dbReference type="Proteomes" id="UP000502706"/>
    </source>
</evidence>
<feature type="region of interest" description="Disordered" evidence="1">
    <location>
        <begin position="337"/>
        <end position="361"/>
    </location>
</feature>
<dbReference type="PANTHER" id="PTHR37507:SF2">
    <property type="entry name" value="SPORULATION PROTEIN YDCC"/>
    <property type="match status" value="1"/>
</dbReference>
<evidence type="ECO:0000313" key="2">
    <source>
        <dbReference type="EMBL" id="QIN79821.1"/>
    </source>
</evidence>
<dbReference type="AlphaFoldDB" id="A0A6G8Q029"/>
<name>A0A6G8Q029_9ACTN</name>
<dbReference type="PANTHER" id="PTHR37507">
    <property type="entry name" value="SPORULATION PROTEIN YDCC"/>
    <property type="match status" value="1"/>
</dbReference>
<dbReference type="Proteomes" id="UP000502706">
    <property type="component" value="Chromosome"/>
</dbReference>
<keyword evidence="3" id="KW-1185">Reference proteome</keyword>
<sequence length="412" mass="42573">MQRDARAGRAPARTITILLMGLLLVAALAAGAFALLGAGVRGAPPENLDEAELLRRISVAPENAPDFRATVTVEQTLVPEGLISASEGDGPGASGPRSARIWYGGPEKLRAELQGENGDRVVVKNGPEVSIYDGASNTVRTGEGPESGSPSPEEAASPEEINELLAEISPTSVLRTGPPVEVAGRWAYPLTLEPRDAGSTLVERAEALVDAETYLPLSFELYAEDSPQPVARYEASDFEVGAVPERRFEFETPPGAEVIAAGPEGAPNREDREGRPEEPRVVGSVDEAREAAGFPVRGLAEPIGGRELREIRVAGDAAVLTYGEGWGTVVLAEKPADGDAAAPEASDGDGGADGPGGFEVPTVDLGGGIEAREISTPVGSTLSWSADGVSYSLSGSVPAAELRDAARGLLAG</sequence>
<proteinExistence type="predicted"/>
<dbReference type="SUPFAM" id="SSF89392">
    <property type="entry name" value="Prokaryotic lipoproteins and lipoprotein localization factors"/>
    <property type="match status" value="1"/>
</dbReference>
<accession>A0A6G8Q029</accession>
<feature type="compositionally biased region" description="Basic and acidic residues" evidence="1">
    <location>
        <begin position="267"/>
        <end position="282"/>
    </location>
</feature>
<dbReference type="KEGG" id="rmar:GBA65_16235"/>
<protein>
    <recommendedName>
        <fullName evidence="4">DUF4367 domain-containing protein</fullName>
    </recommendedName>
</protein>
<reference evidence="2 3" key="1">
    <citation type="submission" date="2019-10" db="EMBL/GenBank/DDBJ databases">
        <title>Rubrobacter sp nov SCSIO 52915 isolated from a deep-sea sediment in the South China Sea.</title>
        <authorList>
            <person name="Chen R.W."/>
        </authorList>
    </citation>
    <scope>NUCLEOTIDE SEQUENCE [LARGE SCALE GENOMIC DNA]</scope>
    <source>
        <strain evidence="2 3">SCSIO 52915</strain>
    </source>
</reference>
<dbReference type="InterPro" id="IPR052944">
    <property type="entry name" value="Sporulation_related"/>
</dbReference>
<evidence type="ECO:0000256" key="1">
    <source>
        <dbReference type="SAM" id="MobiDB-lite"/>
    </source>
</evidence>
<dbReference type="EMBL" id="CP045121">
    <property type="protein sequence ID" value="QIN79821.1"/>
    <property type="molecule type" value="Genomic_DNA"/>
</dbReference>
<organism evidence="2 3">
    <name type="scientific">Rubrobacter marinus</name>
    <dbReference type="NCBI Taxonomy" id="2653852"/>
    <lineage>
        <taxon>Bacteria</taxon>
        <taxon>Bacillati</taxon>
        <taxon>Actinomycetota</taxon>
        <taxon>Rubrobacteria</taxon>
        <taxon>Rubrobacterales</taxon>
        <taxon>Rubrobacteraceae</taxon>
        <taxon>Rubrobacter</taxon>
    </lineage>
</organism>
<feature type="region of interest" description="Disordered" evidence="1">
    <location>
        <begin position="132"/>
        <end position="159"/>
    </location>
</feature>
<dbReference type="InterPro" id="IPR029046">
    <property type="entry name" value="LolA/LolB/LppX"/>
</dbReference>
<feature type="compositionally biased region" description="Gly residues" evidence="1">
    <location>
        <begin position="348"/>
        <end position="357"/>
    </location>
</feature>
<feature type="region of interest" description="Disordered" evidence="1">
    <location>
        <begin position="257"/>
        <end position="282"/>
    </location>
</feature>
<gene>
    <name evidence="2" type="ORF">GBA65_16235</name>
</gene>